<keyword evidence="2" id="KW-1185">Reference proteome</keyword>
<evidence type="ECO:0000313" key="2">
    <source>
        <dbReference type="Proteomes" id="UP001205740"/>
    </source>
</evidence>
<dbReference type="Proteomes" id="UP001205740">
    <property type="component" value="Unassembled WGS sequence"/>
</dbReference>
<dbReference type="Pfam" id="PF11382">
    <property type="entry name" value="MctB"/>
    <property type="match status" value="1"/>
</dbReference>
<dbReference type="EMBL" id="JAMTCG010000001">
    <property type="protein sequence ID" value="MCP2159536.1"/>
    <property type="molecule type" value="Genomic_DNA"/>
</dbReference>
<sequence length="303" mass="29794">MISLRQHAISLVAVFLALAVGVALGSGFVADRVNSGGDSASSSLRSQNDALSAQVNASDSFNAAIAPRLLRGLLADRSVVVVTTPDAADADVTAVKQILNQAGAGFAGQIGLTDELVGDTSAQKLTTIVDQAIPAGAQLRPELTDSGGRVGDLLGALLLRRVQSPAQVNPGDVTAGLQALREGGYISYVDGSVSPGQLAVVVTGGELPANSGARGQLVARFAASFGARGAGAVLAGRAGSADGGSPVAVVRSDGSLAKTVSTVDDVDTSAGRIAAALALAEAQRGRTGAYGTGAGASAVVPAT</sequence>
<proteinExistence type="predicted"/>
<organism evidence="1 2">
    <name type="scientific">Williamsia serinedens</name>
    <dbReference type="NCBI Taxonomy" id="391736"/>
    <lineage>
        <taxon>Bacteria</taxon>
        <taxon>Bacillati</taxon>
        <taxon>Actinomycetota</taxon>
        <taxon>Actinomycetes</taxon>
        <taxon>Mycobacteriales</taxon>
        <taxon>Nocardiaceae</taxon>
        <taxon>Williamsia</taxon>
    </lineage>
</organism>
<name>A0ABT1GX45_9NOCA</name>
<dbReference type="RefSeq" id="WP_253653095.1">
    <property type="nucleotide sequence ID" value="NZ_BAAAOE010000004.1"/>
</dbReference>
<accession>A0ABT1GX45</accession>
<comment type="caution">
    <text evidence="1">The sequence shown here is derived from an EMBL/GenBank/DDBJ whole genome shotgun (WGS) entry which is preliminary data.</text>
</comment>
<protein>
    <submittedName>
        <fullName evidence="1">Copper transport outer membrane protein, MctB</fullName>
    </submittedName>
</protein>
<evidence type="ECO:0000313" key="1">
    <source>
        <dbReference type="EMBL" id="MCP2159536.1"/>
    </source>
</evidence>
<reference evidence="1 2" key="1">
    <citation type="submission" date="2022-06" db="EMBL/GenBank/DDBJ databases">
        <title>Genomic Encyclopedia of Archaeal and Bacterial Type Strains, Phase II (KMG-II): from individual species to whole genera.</title>
        <authorList>
            <person name="Goeker M."/>
        </authorList>
    </citation>
    <scope>NUCLEOTIDE SEQUENCE [LARGE SCALE GENOMIC DNA]</scope>
    <source>
        <strain evidence="1 2">DSM 45037</strain>
    </source>
</reference>
<gene>
    <name evidence="1" type="ORF">LX12_000700</name>
</gene>
<dbReference type="InterPro" id="IPR021522">
    <property type="entry name" value="MctB"/>
</dbReference>